<dbReference type="Pfam" id="PF17921">
    <property type="entry name" value="Integrase_H2C2"/>
    <property type="match status" value="1"/>
</dbReference>
<dbReference type="Gene3D" id="1.10.340.70">
    <property type="match status" value="1"/>
</dbReference>
<dbReference type="InterPro" id="IPR041577">
    <property type="entry name" value="RT_RNaseH_2"/>
</dbReference>
<dbReference type="CDD" id="cd01647">
    <property type="entry name" value="RT_LTR"/>
    <property type="match status" value="1"/>
</dbReference>
<dbReference type="Gene3D" id="3.10.20.370">
    <property type="match status" value="1"/>
</dbReference>
<dbReference type="AlphaFoldDB" id="A0A7D9K7E0"/>
<evidence type="ECO:0000313" key="5">
    <source>
        <dbReference type="Proteomes" id="UP001152795"/>
    </source>
</evidence>
<dbReference type="GO" id="GO:0003824">
    <property type="term" value="F:catalytic activity"/>
    <property type="evidence" value="ECO:0007669"/>
    <property type="project" value="UniProtKB-KW"/>
</dbReference>
<dbReference type="FunFam" id="3.10.10.10:FF:000002">
    <property type="entry name" value="Retrovirus-related Pol polyprotein from transposon 17.6-like protein"/>
    <property type="match status" value="1"/>
</dbReference>
<dbReference type="InterPro" id="IPR043128">
    <property type="entry name" value="Rev_trsase/Diguanyl_cyclase"/>
</dbReference>
<protein>
    <submittedName>
        <fullName evidence="4">Uncharacterized protein</fullName>
    </submittedName>
</protein>
<dbReference type="OrthoDB" id="8052391at2759"/>
<dbReference type="Gene3D" id="3.10.10.10">
    <property type="entry name" value="HIV Type 1 Reverse Transcriptase, subunit A, domain 1"/>
    <property type="match status" value="1"/>
</dbReference>
<dbReference type="PANTHER" id="PTHR37984">
    <property type="entry name" value="PROTEIN CBG26694"/>
    <property type="match status" value="1"/>
</dbReference>
<dbReference type="InterPro" id="IPR043502">
    <property type="entry name" value="DNA/RNA_pol_sf"/>
</dbReference>
<dbReference type="FunFam" id="3.30.70.270:FF:000020">
    <property type="entry name" value="Transposon Tf2-6 polyprotein-like Protein"/>
    <property type="match status" value="1"/>
</dbReference>
<dbReference type="Gene3D" id="3.30.70.270">
    <property type="match status" value="2"/>
</dbReference>
<keyword evidence="1" id="KW-0511">Multifunctional enzyme</keyword>
<dbReference type="Pfam" id="PF17919">
    <property type="entry name" value="RT_RNaseH_2"/>
    <property type="match status" value="1"/>
</dbReference>
<sequence>VANVAKEARDVIAGADLAKCELVSCVTDQNVAENQSTDSSDKCSKIPEHLKTLYRNSVKDLTTEYQKTKVYNLLCDNADLFSKGSNDIGRTDLVKHKINTGNAKPIKQAPRRLPFAKREAADQAVAEMQEHDVIEPSTSPWSSPVVLVQKKDGSLRFCVDYRKLNNVTLKDSYPLPRIDDTLDALGGSQWVSTLDLKSGVKYLGHVVSHEGIAADPTKIQVIKSWPRPRCLSELRSFLGLCSYYRKFIADYAHISHPLQRLTEKNAPFHWDSAAETSYQALKLALVTPPVLAFPTEDGIFVLDTDVSGKAIGAVLSQNQGNGEKVIAYFSRSLDRISFKFPEGQLARWLQKIQQYDFHVEHRPGKEHLNADALSRRPCLRNSCRNCDRMESKEQVSNEKERCPTHEETLEQINVVRRCSEGTPENDLDYENILESASLQDIAEAQRKDADIGPVIKWMREDSRPGWSVVSPRSKVTKTYWAQWDSLCLKNNVLYRKWESSDGTDIRLQLVVPNSLKQPILTQLHNHVTAGHFGVTKTVERIRQKFYWVNCRSDVQLWCGRCSLCSSRKGPTPQRKAPLGKYLVGTPMERIAVDVMGPLPLSEGGNRYILVAMVILLHEMG</sequence>
<name>A0A7D9K7E0_PARCT</name>
<dbReference type="InterPro" id="IPR050951">
    <property type="entry name" value="Retrovirus_Pol_polyprotein"/>
</dbReference>
<dbReference type="FunFam" id="1.10.340.70:FF:000001">
    <property type="entry name" value="Retrovirus-related Pol polyprotein from transposon gypsy-like Protein"/>
    <property type="match status" value="1"/>
</dbReference>
<accession>A0A7D9K7E0</accession>
<dbReference type="InterPro" id="IPR041588">
    <property type="entry name" value="Integrase_H2C2"/>
</dbReference>
<gene>
    <name evidence="4" type="ORF">PACLA_8A076416</name>
</gene>
<dbReference type="Proteomes" id="UP001152795">
    <property type="component" value="Unassembled WGS sequence"/>
</dbReference>
<reference evidence="4" key="1">
    <citation type="submission" date="2020-04" db="EMBL/GenBank/DDBJ databases">
        <authorList>
            <person name="Alioto T."/>
            <person name="Alioto T."/>
            <person name="Gomez Garrido J."/>
        </authorList>
    </citation>
    <scope>NUCLEOTIDE SEQUENCE</scope>
    <source>
        <strain evidence="4">A484AB</strain>
    </source>
</reference>
<feature type="non-terminal residue" evidence="4">
    <location>
        <position position="1"/>
    </location>
</feature>
<proteinExistence type="predicted"/>
<dbReference type="SUPFAM" id="SSF56672">
    <property type="entry name" value="DNA/RNA polymerases"/>
    <property type="match status" value="1"/>
</dbReference>
<comment type="caution">
    <text evidence="4">The sequence shown here is derived from an EMBL/GenBank/DDBJ whole genome shotgun (WGS) entry which is preliminary data.</text>
</comment>
<feature type="domain" description="Reverse transcriptase/retrotransposon-derived protein RNase H-like" evidence="2">
    <location>
        <begin position="270"/>
        <end position="336"/>
    </location>
</feature>
<dbReference type="EMBL" id="CACRXK020028520">
    <property type="protein sequence ID" value="CAB4041567.1"/>
    <property type="molecule type" value="Genomic_DNA"/>
</dbReference>
<evidence type="ECO:0000313" key="4">
    <source>
        <dbReference type="EMBL" id="CAB4041567.1"/>
    </source>
</evidence>
<dbReference type="PANTHER" id="PTHR37984:SF5">
    <property type="entry name" value="PROTEIN NYNRIN-LIKE"/>
    <property type="match status" value="1"/>
</dbReference>
<keyword evidence="5" id="KW-1185">Reference proteome</keyword>
<organism evidence="4 5">
    <name type="scientific">Paramuricea clavata</name>
    <name type="common">Red gorgonian</name>
    <name type="synonym">Violescent sea-whip</name>
    <dbReference type="NCBI Taxonomy" id="317549"/>
    <lineage>
        <taxon>Eukaryota</taxon>
        <taxon>Metazoa</taxon>
        <taxon>Cnidaria</taxon>
        <taxon>Anthozoa</taxon>
        <taxon>Octocorallia</taxon>
        <taxon>Malacalcyonacea</taxon>
        <taxon>Plexauridae</taxon>
        <taxon>Paramuricea</taxon>
    </lineage>
</organism>
<feature type="domain" description="Integrase zinc-binding" evidence="3">
    <location>
        <begin position="511"/>
        <end position="568"/>
    </location>
</feature>
<evidence type="ECO:0000259" key="2">
    <source>
        <dbReference type="Pfam" id="PF17919"/>
    </source>
</evidence>
<evidence type="ECO:0000256" key="1">
    <source>
        <dbReference type="ARBA" id="ARBA00023268"/>
    </source>
</evidence>
<evidence type="ECO:0000259" key="3">
    <source>
        <dbReference type="Pfam" id="PF17921"/>
    </source>
</evidence>